<feature type="transmembrane region" description="Helical" evidence="6">
    <location>
        <begin position="227"/>
        <end position="251"/>
    </location>
</feature>
<feature type="transmembrane region" description="Helical" evidence="6">
    <location>
        <begin position="51"/>
        <end position="70"/>
    </location>
</feature>
<feature type="domain" description="EamA" evidence="7">
    <location>
        <begin position="166"/>
        <end position="305"/>
    </location>
</feature>
<dbReference type="GO" id="GO:0005886">
    <property type="term" value="C:plasma membrane"/>
    <property type="evidence" value="ECO:0007669"/>
    <property type="project" value="UniProtKB-SubCell"/>
</dbReference>
<name>A0A1N7B1P6_9EURY</name>
<proteinExistence type="predicted"/>
<dbReference type="InterPro" id="IPR000620">
    <property type="entry name" value="EamA_dom"/>
</dbReference>
<protein>
    <submittedName>
        <fullName evidence="8">Threonine/homoserine efflux transporter RhtA</fullName>
    </submittedName>
</protein>
<evidence type="ECO:0000313" key="8">
    <source>
        <dbReference type="EMBL" id="SIR45255.1"/>
    </source>
</evidence>
<keyword evidence="2" id="KW-1003">Cell membrane</keyword>
<feature type="transmembrane region" description="Helical" evidence="6">
    <location>
        <begin position="22"/>
        <end position="45"/>
    </location>
</feature>
<keyword evidence="3 6" id="KW-0812">Transmembrane</keyword>
<gene>
    <name evidence="8" type="ORF">SAMN05421858_2296</name>
</gene>
<keyword evidence="5 6" id="KW-0472">Membrane</keyword>
<dbReference type="AlphaFoldDB" id="A0A1N7B1P6"/>
<evidence type="ECO:0000256" key="5">
    <source>
        <dbReference type="ARBA" id="ARBA00023136"/>
    </source>
</evidence>
<feature type="transmembrane region" description="Helical" evidence="6">
    <location>
        <begin position="163"/>
        <end position="185"/>
    </location>
</feature>
<feature type="transmembrane region" description="Helical" evidence="6">
    <location>
        <begin position="82"/>
        <end position="100"/>
    </location>
</feature>
<dbReference type="Proteomes" id="UP000186914">
    <property type="component" value="Unassembled WGS sequence"/>
</dbReference>
<feature type="transmembrane region" description="Helical" evidence="6">
    <location>
        <begin position="286"/>
        <end position="304"/>
    </location>
</feature>
<dbReference type="SUPFAM" id="SSF103481">
    <property type="entry name" value="Multidrug resistance efflux transporter EmrE"/>
    <property type="match status" value="2"/>
</dbReference>
<evidence type="ECO:0000256" key="1">
    <source>
        <dbReference type="ARBA" id="ARBA00004651"/>
    </source>
</evidence>
<feature type="transmembrane region" description="Helical" evidence="6">
    <location>
        <begin position="106"/>
        <end position="128"/>
    </location>
</feature>
<feature type="domain" description="EamA" evidence="7">
    <location>
        <begin position="20"/>
        <end position="151"/>
    </location>
</feature>
<feature type="transmembrane region" description="Helical" evidence="6">
    <location>
        <begin position="258"/>
        <end position="280"/>
    </location>
</feature>
<organism evidence="8 9">
    <name type="scientific">Haladaptatus litoreus</name>
    <dbReference type="NCBI Taxonomy" id="553468"/>
    <lineage>
        <taxon>Archaea</taxon>
        <taxon>Methanobacteriati</taxon>
        <taxon>Methanobacteriota</taxon>
        <taxon>Stenosarchaea group</taxon>
        <taxon>Halobacteria</taxon>
        <taxon>Halobacteriales</taxon>
        <taxon>Haladaptataceae</taxon>
        <taxon>Haladaptatus</taxon>
    </lineage>
</organism>
<reference evidence="9" key="1">
    <citation type="submission" date="2017-01" db="EMBL/GenBank/DDBJ databases">
        <authorList>
            <person name="Varghese N."/>
            <person name="Submissions S."/>
        </authorList>
    </citation>
    <scope>NUCLEOTIDE SEQUENCE [LARGE SCALE GENOMIC DNA]</scope>
    <source>
        <strain evidence="9">CGMCC 1.7737</strain>
    </source>
</reference>
<dbReference type="PANTHER" id="PTHR32322">
    <property type="entry name" value="INNER MEMBRANE TRANSPORTER"/>
    <property type="match status" value="1"/>
</dbReference>
<feature type="transmembrane region" description="Helical" evidence="6">
    <location>
        <begin position="197"/>
        <end position="215"/>
    </location>
</feature>
<sequence length="309" mass="32490">MLGTEIYHEGDTLRIMSRAGSLAPLTAAALWGGMYVVSKWGFAVIPPVTLAFLRVALGGLTLFVVVRLTMPSRKFSRDDWKRFGILGGWVALTLVTQFVGTDLTTASQGSLLTVLTPVFTVLLGISVLGESFSRRKGAGMALAVVGTVVVLTGQYDFSTVGSGNLLGVLALFAASFGWAGYTVWGKPLVRTYSALETATYSTLASIPMVGIFVPLELATASPSFDVTVTIPIVAAVLYLGVFSTALAWFLWYRGLEELDAGVVAVFFFAQPVVGAVLGALLLSESLAPSFLAGGTVMALGVWVVNTAGE</sequence>
<evidence type="ECO:0000256" key="3">
    <source>
        <dbReference type="ARBA" id="ARBA00022692"/>
    </source>
</evidence>
<accession>A0A1N7B1P6</accession>
<comment type="subcellular location">
    <subcellularLocation>
        <location evidence="1">Cell membrane</location>
        <topology evidence="1">Multi-pass membrane protein</topology>
    </subcellularLocation>
</comment>
<evidence type="ECO:0000259" key="7">
    <source>
        <dbReference type="Pfam" id="PF00892"/>
    </source>
</evidence>
<keyword evidence="4 6" id="KW-1133">Transmembrane helix</keyword>
<evidence type="ECO:0000256" key="2">
    <source>
        <dbReference type="ARBA" id="ARBA00022475"/>
    </source>
</evidence>
<dbReference type="Pfam" id="PF00892">
    <property type="entry name" value="EamA"/>
    <property type="match status" value="2"/>
</dbReference>
<evidence type="ECO:0000256" key="6">
    <source>
        <dbReference type="SAM" id="Phobius"/>
    </source>
</evidence>
<evidence type="ECO:0000256" key="4">
    <source>
        <dbReference type="ARBA" id="ARBA00022989"/>
    </source>
</evidence>
<dbReference type="InterPro" id="IPR037185">
    <property type="entry name" value="EmrE-like"/>
</dbReference>
<dbReference type="InterPro" id="IPR050638">
    <property type="entry name" value="AA-Vitamin_Transporters"/>
</dbReference>
<evidence type="ECO:0000313" key="9">
    <source>
        <dbReference type="Proteomes" id="UP000186914"/>
    </source>
</evidence>
<keyword evidence="9" id="KW-1185">Reference proteome</keyword>
<dbReference type="EMBL" id="FTNO01000002">
    <property type="protein sequence ID" value="SIR45255.1"/>
    <property type="molecule type" value="Genomic_DNA"/>
</dbReference>
<dbReference type="PANTHER" id="PTHR32322:SF18">
    <property type="entry name" value="S-ADENOSYLMETHIONINE_S-ADENOSYLHOMOCYSTEINE TRANSPORTER"/>
    <property type="match status" value="1"/>
</dbReference>
<feature type="transmembrane region" description="Helical" evidence="6">
    <location>
        <begin position="140"/>
        <end position="157"/>
    </location>
</feature>